<sequence>MRNFKKLHIIYSRIHKLRKINMKKETLQRIILLITPFALATIGFCSYYIAPHVVINEICSNNFAAKQNEAGEYPDCIELYNPSKKSVSLNGCFLTDDEKEPEKYPLDGISIPAKGYALVWLDNDSPFRISKEGEKLFLTDSTKGTYLDQVIVPQLSYDTSYGRIHDGKEKWSVMDTTLGSTNEQALLLPAVSLDEPIFEVTSGFYDEAFALHLYSPNGEKIYYTLDGSEPCADSPVYKEPLWIADNTSQENQYASRTDLTPTRDYTPDFPVDKAVVVRAACYNPITNKISDIVTETYFIGYHTKPEYEQMAILSLTVDSKDLFDPQTGIYGNGAAYEEYMANGGMADGKVLDSYTDFNGDECYLYMASNAFHDGKEWEREAAISYFDENHSCLFTQNVGIRISGNSTRSNPQKSLNIFARDIYDDIQLFPCDFFDNDMEYSSIKIRNGGGNSYGLKFLDAFLETIASQRNISTQSSKPCVVFLNGEYWGIYNLRERYNVEYLATHYNLNADNIMLIKAGNAISLPEETMASYQYMLSVVTECDLMYDDTYALACELVDIQSLIDYCCINLYLDNQDVAFGYNTALWRTTQEGTPYSDGKWRFMLYDLDECVHSDSNNLENIGNQMAIHPLLNEPVVKSLLDNESFRRQFCMSFMDIANTTFSYKSIHTMLDEWSNLYESQTVKDHQRFYDPAYDSQQFHEEAAQIDDFFAGRFAFAMEDLAETFSLTGELTHVTINVISPEGGTVTVNTATLEDCSVWDGYYYSDFPISVSANPKEGWHFVGWKGDVSGLDKDLTVTLDGGDVSIQAVFEKNEYPSIACDIPQ</sequence>
<gene>
    <name evidence="3" type="ORF">D5281_14145</name>
</gene>
<name>A0A9X5GT75_9FIRM</name>
<organism evidence="3 4">
    <name type="scientific">Parablautia muri</name>
    <dbReference type="NCBI Taxonomy" id="2320879"/>
    <lineage>
        <taxon>Bacteria</taxon>
        <taxon>Bacillati</taxon>
        <taxon>Bacillota</taxon>
        <taxon>Clostridia</taxon>
        <taxon>Lachnospirales</taxon>
        <taxon>Lachnospiraceae</taxon>
        <taxon>Parablautia</taxon>
    </lineage>
</organism>
<dbReference type="EMBL" id="QZDT01000023">
    <property type="protein sequence ID" value="NBJ93701.1"/>
    <property type="molecule type" value="Genomic_DNA"/>
</dbReference>
<dbReference type="Pfam" id="PF00932">
    <property type="entry name" value="LTD"/>
    <property type="match status" value="1"/>
</dbReference>
<dbReference type="Pfam" id="PF18998">
    <property type="entry name" value="Flg_new_2"/>
    <property type="match status" value="1"/>
</dbReference>
<dbReference type="InterPro" id="IPR044060">
    <property type="entry name" value="Bacterial_rp_domain"/>
</dbReference>
<reference evidence="3" key="1">
    <citation type="submission" date="2018-09" db="EMBL/GenBank/DDBJ databases">
        <title>Murine metabolic-syndrome-specific gut microbial biobank.</title>
        <authorList>
            <person name="Liu C."/>
        </authorList>
    </citation>
    <scope>NUCLEOTIDE SEQUENCE</scope>
    <source>
        <strain evidence="3">D42-62</strain>
    </source>
</reference>
<proteinExistence type="predicted"/>
<dbReference type="InterPro" id="IPR026876">
    <property type="entry name" value="Fn3_assoc_repeat"/>
</dbReference>
<dbReference type="InterPro" id="IPR001322">
    <property type="entry name" value="Lamin_tail_dom"/>
</dbReference>
<dbReference type="Proteomes" id="UP001154420">
    <property type="component" value="Unassembled WGS sequence"/>
</dbReference>
<keyword evidence="1" id="KW-1133">Transmembrane helix</keyword>
<evidence type="ECO:0000256" key="1">
    <source>
        <dbReference type="SAM" id="Phobius"/>
    </source>
</evidence>
<dbReference type="Pfam" id="PF08757">
    <property type="entry name" value="CotH"/>
    <property type="match status" value="1"/>
</dbReference>
<evidence type="ECO:0000259" key="2">
    <source>
        <dbReference type="PROSITE" id="PS51841"/>
    </source>
</evidence>
<dbReference type="Pfam" id="PF13287">
    <property type="entry name" value="Fn3_assoc"/>
    <property type="match status" value="1"/>
</dbReference>
<feature type="transmembrane region" description="Helical" evidence="1">
    <location>
        <begin position="30"/>
        <end position="50"/>
    </location>
</feature>
<evidence type="ECO:0000313" key="3">
    <source>
        <dbReference type="EMBL" id="NBJ93701.1"/>
    </source>
</evidence>
<dbReference type="AlphaFoldDB" id="A0A9X5GT75"/>
<feature type="domain" description="LTD" evidence="2">
    <location>
        <begin position="40"/>
        <end position="154"/>
    </location>
</feature>
<keyword evidence="1" id="KW-0812">Transmembrane</keyword>
<comment type="caution">
    <text evidence="3">The sequence shown here is derived from an EMBL/GenBank/DDBJ whole genome shotgun (WGS) entry which is preliminary data.</text>
</comment>
<dbReference type="InterPro" id="IPR014867">
    <property type="entry name" value="Spore_coat_CotH_CotH2/3/7"/>
</dbReference>
<dbReference type="PROSITE" id="PS51841">
    <property type="entry name" value="LTD"/>
    <property type="match status" value="1"/>
</dbReference>
<evidence type="ECO:0000313" key="4">
    <source>
        <dbReference type="Proteomes" id="UP001154420"/>
    </source>
</evidence>
<keyword evidence="4" id="KW-1185">Reference proteome</keyword>
<dbReference type="SUPFAM" id="SSF74853">
    <property type="entry name" value="Lamin A/C globular tail domain"/>
    <property type="match status" value="1"/>
</dbReference>
<dbReference type="InterPro" id="IPR036415">
    <property type="entry name" value="Lamin_tail_dom_sf"/>
</dbReference>
<protein>
    <recommendedName>
        <fullName evidence="2">LTD domain-containing protein</fullName>
    </recommendedName>
</protein>
<accession>A0A9X5GT75</accession>
<keyword evidence="1" id="KW-0472">Membrane</keyword>